<proteinExistence type="inferred from homology"/>
<comment type="caution">
    <text evidence="5">The sequence shown here is derived from an EMBL/GenBank/DDBJ whole genome shotgun (WGS) entry which is preliminary data.</text>
</comment>
<dbReference type="AlphaFoldDB" id="A0A811LN91"/>
<accession>A0A811LN91</accession>
<feature type="domain" description="JAB1/MPN/MOV34 metalloenzyme" evidence="3">
    <location>
        <begin position="11"/>
        <end position="112"/>
    </location>
</feature>
<reference evidence="5" key="1">
    <citation type="submission" date="2020-09" db="EMBL/GenBank/DDBJ databases">
        <authorList>
            <person name="Kikuchi T."/>
        </authorList>
    </citation>
    <scope>NUCLEOTIDE SEQUENCE</scope>
    <source>
        <strain evidence="5">SH1</strain>
    </source>
</reference>
<evidence type="ECO:0000259" key="4">
    <source>
        <dbReference type="Pfam" id="PF13012"/>
    </source>
</evidence>
<dbReference type="Pfam" id="PF01398">
    <property type="entry name" value="JAB"/>
    <property type="match status" value="1"/>
</dbReference>
<dbReference type="InterPro" id="IPR000555">
    <property type="entry name" value="JAMM/MPN+_dom"/>
</dbReference>
<comment type="similarity">
    <text evidence="1">Belongs to the peptidase M67A family. CSN6 subfamily.</text>
</comment>
<sequence>MVGTEKGGLVAKVHPVTVAIISNHFTRSVILNNGKYSQVVGALLGKQDAKSIEILNCFELEARVEGTKVDLNVEYYRTRARLYEETFPDLTFLGFYVTGDNSVVDEVDLKLYEIAMNLSDYGFILKLSPIISDHTEKIPISVFEPNMDHKEGRVFLNEITVKIVSDVAERIGTDHAAKFTSAGDKNETTASQKLQEQCGALKMLWRGLSVAVDYLDAVEKKELQPNEEVLRELHKLAIKVQFLRDQKIKCDDNNSDINDKAIVLLTMNNKISNNIFSLVNKLNTVVSESFTGYHTPMKRKENI</sequence>
<dbReference type="GO" id="GO:0008180">
    <property type="term" value="C:COP9 signalosome"/>
    <property type="evidence" value="ECO:0007669"/>
    <property type="project" value="TreeGrafter"/>
</dbReference>
<dbReference type="Proteomes" id="UP000783686">
    <property type="component" value="Unassembled WGS sequence"/>
</dbReference>
<gene>
    <name evidence="5" type="ORF">BOKJ2_LOCUS13619</name>
</gene>
<evidence type="ECO:0000313" key="5">
    <source>
        <dbReference type="EMBL" id="CAD5229560.1"/>
    </source>
</evidence>
<evidence type="ECO:0000256" key="2">
    <source>
        <dbReference type="ARBA" id="ARBA00014871"/>
    </source>
</evidence>
<evidence type="ECO:0000256" key="1">
    <source>
        <dbReference type="ARBA" id="ARBA00010893"/>
    </source>
</evidence>
<organism evidence="5 6">
    <name type="scientific">Bursaphelenchus okinawaensis</name>
    <dbReference type="NCBI Taxonomy" id="465554"/>
    <lineage>
        <taxon>Eukaryota</taxon>
        <taxon>Metazoa</taxon>
        <taxon>Ecdysozoa</taxon>
        <taxon>Nematoda</taxon>
        <taxon>Chromadorea</taxon>
        <taxon>Rhabditida</taxon>
        <taxon>Tylenchina</taxon>
        <taxon>Tylenchomorpha</taxon>
        <taxon>Aphelenchoidea</taxon>
        <taxon>Aphelenchoididae</taxon>
        <taxon>Bursaphelenchus</taxon>
    </lineage>
</organism>
<dbReference type="PANTHER" id="PTHR10540">
    <property type="entry name" value="EUKARYOTIC TRANSLATION INITIATION FACTOR 3 SUBUNIT F-RELATED"/>
    <property type="match status" value="1"/>
</dbReference>
<dbReference type="Gene3D" id="3.40.140.10">
    <property type="entry name" value="Cytidine Deaminase, domain 2"/>
    <property type="match status" value="1"/>
</dbReference>
<feature type="domain" description="EIF3F/CSN6-like C-terminal" evidence="4">
    <location>
        <begin position="168"/>
        <end position="264"/>
    </location>
</feature>
<dbReference type="Proteomes" id="UP000614601">
    <property type="component" value="Unassembled WGS sequence"/>
</dbReference>
<dbReference type="GO" id="GO:0008237">
    <property type="term" value="F:metallopeptidase activity"/>
    <property type="evidence" value="ECO:0007669"/>
    <property type="project" value="InterPro"/>
</dbReference>
<dbReference type="OrthoDB" id="1378at2759"/>
<dbReference type="EMBL" id="CAJFDH010000006">
    <property type="protein sequence ID" value="CAD5229560.1"/>
    <property type="molecule type" value="Genomic_DNA"/>
</dbReference>
<dbReference type="EMBL" id="CAJFCW020000006">
    <property type="protein sequence ID" value="CAG9126978.1"/>
    <property type="molecule type" value="Genomic_DNA"/>
</dbReference>
<dbReference type="PANTHER" id="PTHR10540:SF8">
    <property type="entry name" value="COP9 SIGNALOSOME COMPLEX SUBUNIT 6"/>
    <property type="match status" value="1"/>
</dbReference>
<evidence type="ECO:0000313" key="6">
    <source>
        <dbReference type="Proteomes" id="UP000614601"/>
    </source>
</evidence>
<dbReference type="InterPro" id="IPR024969">
    <property type="entry name" value="EIF3F/CSN6-like_C"/>
</dbReference>
<evidence type="ECO:0000259" key="3">
    <source>
        <dbReference type="Pfam" id="PF01398"/>
    </source>
</evidence>
<dbReference type="Pfam" id="PF13012">
    <property type="entry name" value="MitMem_reg"/>
    <property type="match status" value="1"/>
</dbReference>
<protein>
    <recommendedName>
        <fullName evidence="2">COP9 signalosome complex subunit 6</fullName>
    </recommendedName>
</protein>
<name>A0A811LN91_9BILA</name>
<keyword evidence="6" id="KW-1185">Reference proteome</keyword>